<proteinExistence type="inferred from homology"/>
<evidence type="ECO:0000313" key="7">
    <source>
        <dbReference type="Proteomes" id="UP000051223"/>
    </source>
</evidence>
<evidence type="ECO:0000256" key="3">
    <source>
        <dbReference type="ARBA" id="ARBA00011209"/>
    </source>
</evidence>
<dbReference type="AlphaFoldDB" id="A0A0R1YEA5"/>
<comment type="cofactor">
    <cofactor evidence="1">
        <name>Fe cation</name>
        <dbReference type="ChEBI" id="CHEBI:24875"/>
    </cofactor>
</comment>
<dbReference type="eggNOG" id="COG0208">
    <property type="taxonomic scope" value="Bacteria"/>
</dbReference>
<comment type="caution">
    <text evidence="6">The sequence shown here is derived from an EMBL/GenBank/DDBJ whole genome shotgun (WGS) entry which is preliminary data.</text>
</comment>
<evidence type="ECO:0000256" key="1">
    <source>
        <dbReference type="ARBA" id="ARBA00001962"/>
    </source>
</evidence>
<evidence type="ECO:0000256" key="2">
    <source>
        <dbReference type="ARBA" id="ARBA00009303"/>
    </source>
</evidence>
<keyword evidence="7" id="KW-1185">Reference proteome</keyword>
<dbReference type="Gene3D" id="1.10.620.20">
    <property type="entry name" value="Ribonucleotide Reductase, subunit A"/>
    <property type="match status" value="1"/>
</dbReference>
<protein>
    <recommendedName>
        <fullName evidence="4">ribonucleoside-diphosphate reductase</fullName>
        <ecNumber evidence="4">1.17.4.1</ecNumber>
    </recommendedName>
</protein>
<dbReference type="InterPro" id="IPR000358">
    <property type="entry name" value="RNR_small_fam"/>
</dbReference>
<dbReference type="InterPro" id="IPR033909">
    <property type="entry name" value="RNR_small"/>
</dbReference>
<dbReference type="InterPro" id="IPR009078">
    <property type="entry name" value="Ferritin-like_SF"/>
</dbReference>
<dbReference type="UniPathway" id="UPA00326"/>
<gene>
    <name evidence="6" type="ORF">FC39_GL000697</name>
</gene>
<name>A0A0R1YEA5_9LACO</name>
<evidence type="ECO:0000256" key="4">
    <source>
        <dbReference type="ARBA" id="ARBA00012274"/>
    </source>
</evidence>
<dbReference type="SUPFAM" id="SSF47240">
    <property type="entry name" value="Ferritin-like"/>
    <property type="match status" value="1"/>
</dbReference>
<comment type="catalytic activity">
    <reaction evidence="5">
        <text>a 2'-deoxyribonucleoside 5'-diphosphate + [thioredoxin]-disulfide + H2O = a ribonucleoside 5'-diphosphate + [thioredoxin]-dithiol</text>
        <dbReference type="Rhea" id="RHEA:23252"/>
        <dbReference type="Rhea" id="RHEA-COMP:10698"/>
        <dbReference type="Rhea" id="RHEA-COMP:10700"/>
        <dbReference type="ChEBI" id="CHEBI:15377"/>
        <dbReference type="ChEBI" id="CHEBI:29950"/>
        <dbReference type="ChEBI" id="CHEBI:50058"/>
        <dbReference type="ChEBI" id="CHEBI:57930"/>
        <dbReference type="ChEBI" id="CHEBI:73316"/>
        <dbReference type="EC" id="1.17.4.1"/>
    </reaction>
</comment>
<dbReference type="STRING" id="1423754.FC39_GL000697"/>
<reference evidence="6 7" key="1">
    <citation type="journal article" date="2015" name="Genome Announc.">
        <title>Expanding the biotechnology potential of lactobacilli through comparative genomics of 213 strains and associated genera.</title>
        <authorList>
            <person name="Sun Z."/>
            <person name="Harris H.M."/>
            <person name="McCann A."/>
            <person name="Guo C."/>
            <person name="Argimon S."/>
            <person name="Zhang W."/>
            <person name="Yang X."/>
            <person name="Jeffery I.B."/>
            <person name="Cooney J.C."/>
            <person name="Kagawa T.F."/>
            <person name="Liu W."/>
            <person name="Song Y."/>
            <person name="Salvetti E."/>
            <person name="Wrobel A."/>
            <person name="Rasinkangas P."/>
            <person name="Parkhill J."/>
            <person name="Rea M.C."/>
            <person name="O'Sullivan O."/>
            <person name="Ritari J."/>
            <person name="Douillard F.P."/>
            <person name="Paul Ross R."/>
            <person name="Yang R."/>
            <person name="Briner A.E."/>
            <person name="Felis G.E."/>
            <person name="de Vos W.M."/>
            <person name="Barrangou R."/>
            <person name="Klaenhammer T.R."/>
            <person name="Caufield P.W."/>
            <person name="Cui Y."/>
            <person name="Zhang H."/>
            <person name="O'Toole P.W."/>
        </authorList>
    </citation>
    <scope>NUCLEOTIDE SEQUENCE [LARGE SCALE GENOMIC DNA]</scope>
    <source>
        <strain evidence="6 7">DSM 5661</strain>
    </source>
</reference>
<dbReference type="GO" id="GO:0004748">
    <property type="term" value="F:ribonucleoside-diphosphate reductase activity, thioredoxin disulfide as acceptor"/>
    <property type="evidence" value="ECO:0007669"/>
    <property type="project" value="UniProtKB-EC"/>
</dbReference>
<sequence length="315" mass="36770">MIIDKMTKRYEAINWNKIENRVDYSAWSRLNDFIWEPERIPVNEDKPEFKKLDDTVQETFLRAFGSLAFLSTIQVKIGDSSVKMASATPQEFSVFNALNYLESIANKSYSNVIQALAHFSKTNSYIDWANDQDELQDLAELLDDIYRNGTPLQKKVALSFTEMALYHAGFYAPLYLFGQGKLVRSAEIVKFAIRSTSFNAMYPGVKFRLELDEKSKEEQQEIEKWTYDFAEKINKLMSKFIKKIYNDVGWDEDALNYFRYTMNKNFMNLGYSMPYSEDADSLSEVIQKGVIKSANFEDFFFYSNENTLTNFHEVK</sequence>
<dbReference type="EC" id="1.17.4.1" evidence="4"/>
<accession>A0A0R1YEA5</accession>
<dbReference type="Pfam" id="PF00268">
    <property type="entry name" value="Ribonuc_red_sm"/>
    <property type="match status" value="1"/>
</dbReference>
<evidence type="ECO:0000313" key="6">
    <source>
        <dbReference type="EMBL" id="KRM40341.1"/>
    </source>
</evidence>
<dbReference type="PATRIC" id="fig|1423754.3.peg.718"/>
<dbReference type="GO" id="GO:0009263">
    <property type="term" value="P:deoxyribonucleotide biosynthetic process"/>
    <property type="evidence" value="ECO:0007669"/>
    <property type="project" value="InterPro"/>
</dbReference>
<dbReference type="EMBL" id="AZGI01000024">
    <property type="protein sequence ID" value="KRM40341.1"/>
    <property type="molecule type" value="Genomic_DNA"/>
</dbReference>
<evidence type="ECO:0000256" key="5">
    <source>
        <dbReference type="ARBA" id="ARBA00047754"/>
    </source>
</evidence>
<dbReference type="CDD" id="cd01049">
    <property type="entry name" value="RNRR2"/>
    <property type="match status" value="1"/>
</dbReference>
<dbReference type="Proteomes" id="UP000051223">
    <property type="component" value="Unassembled WGS sequence"/>
</dbReference>
<comment type="similarity">
    <text evidence="2">Belongs to the ribonucleoside diphosphate reductase small chain family.</text>
</comment>
<dbReference type="InterPro" id="IPR012348">
    <property type="entry name" value="RNR-like"/>
</dbReference>
<organism evidence="6 7">
    <name type="scientific">Lactobacillus hamsteri DSM 5661 = JCM 6256</name>
    <dbReference type="NCBI Taxonomy" id="1423754"/>
    <lineage>
        <taxon>Bacteria</taxon>
        <taxon>Bacillati</taxon>
        <taxon>Bacillota</taxon>
        <taxon>Bacilli</taxon>
        <taxon>Lactobacillales</taxon>
        <taxon>Lactobacillaceae</taxon>
        <taxon>Lactobacillus</taxon>
    </lineage>
</organism>
<comment type="subunit">
    <text evidence="3">Tetramer of two alpha and two beta subunits.</text>
</comment>